<organism evidence="1">
    <name type="scientific">Rhizophora mucronata</name>
    <name type="common">Asiatic mangrove</name>
    <dbReference type="NCBI Taxonomy" id="61149"/>
    <lineage>
        <taxon>Eukaryota</taxon>
        <taxon>Viridiplantae</taxon>
        <taxon>Streptophyta</taxon>
        <taxon>Embryophyta</taxon>
        <taxon>Tracheophyta</taxon>
        <taxon>Spermatophyta</taxon>
        <taxon>Magnoliopsida</taxon>
        <taxon>eudicotyledons</taxon>
        <taxon>Gunneridae</taxon>
        <taxon>Pentapetalae</taxon>
        <taxon>rosids</taxon>
        <taxon>fabids</taxon>
        <taxon>Malpighiales</taxon>
        <taxon>Rhizophoraceae</taxon>
        <taxon>Rhizophora</taxon>
    </lineage>
</organism>
<reference evidence="1" key="1">
    <citation type="submission" date="2018-02" db="EMBL/GenBank/DDBJ databases">
        <title>Rhizophora mucronata_Transcriptome.</title>
        <authorList>
            <person name="Meera S.P."/>
            <person name="Sreeshan A."/>
            <person name="Augustine A."/>
        </authorList>
    </citation>
    <scope>NUCLEOTIDE SEQUENCE</scope>
    <source>
        <tissue evidence="1">Leaf</tissue>
    </source>
</reference>
<evidence type="ECO:0000313" key="1">
    <source>
        <dbReference type="EMBL" id="MBX69349.1"/>
    </source>
</evidence>
<proteinExistence type="predicted"/>
<name>A0A2P2QQQ4_RHIMU</name>
<sequence>MAVWKDPELFHVSQLLWLLSSG</sequence>
<dbReference type="EMBL" id="GGEC01088865">
    <property type="protein sequence ID" value="MBX69349.1"/>
    <property type="molecule type" value="Transcribed_RNA"/>
</dbReference>
<protein>
    <submittedName>
        <fullName evidence="1">Uncharacterized protein</fullName>
    </submittedName>
</protein>
<dbReference type="AlphaFoldDB" id="A0A2P2QQQ4"/>
<accession>A0A2P2QQQ4</accession>